<dbReference type="VEuPathDB" id="FungiDB:SPPG_06522"/>
<keyword evidence="4" id="KW-1185">Reference proteome</keyword>
<dbReference type="CDD" id="cd02440">
    <property type="entry name" value="AdoMet_MTases"/>
    <property type="match status" value="1"/>
</dbReference>
<dbReference type="GeneID" id="27689816"/>
<gene>
    <name evidence="3" type="ORF">SPPG_06522</name>
</gene>
<dbReference type="Pfam" id="PF13489">
    <property type="entry name" value="Methyltransf_23"/>
    <property type="match status" value="1"/>
</dbReference>
<dbReference type="Gene3D" id="3.40.50.150">
    <property type="entry name" value="Vaccinia Virus protein VP39"/>
    <property type="match status" value="1"/>
</dbReference>
<feature type="compositionally biased region" description="Basic residues" evidence="2">
    <location>
        <begin position="1"/>
        <end position="24"/>
    </location>
</feature>
<dbReference type="STRING" id="645134.A0A0L0HBL5"/>
<feature type="region of interest" description="Disordered" evidence="2">
    <location>
        <begin position="1"/>
        <end position="30"/>
    </location>
</feature>
<evidence type="ECO:0000256" key="1">
    <source>
        <dbReference type="ARBA" id="ARBA00022679"/>
    </source>
</evidence>
<dbReference type="PANTHER" id="PTHR43861:SF3">
    <property type="entry name" value="PUTATIVE (AFU_ORTHOLOGUE AFUA_2G14390)-RELATED"/>
    <property type="match status" value="1"/>
</dbReference>
<evidence type="ECO:0000313" key="3">
    <source>
        <dbReference type="EMBL" id="KNC98113.1"/>
    </source>
</evidence>
<dbReference type="AlphaFoldDB" id="A0A0L0HBL5"/>
<dbReference type="GO" id="GO:0016740">
    <property type="term" value="F:transferase activity"/>
    <property type="evidence" value="ECO:0007669"/>
    <property type="project" value="UniProtKB-KW"/>
</dbReference>
<name>A0A0L0HBL5_SPIPD</name>
<dbReference type="SUPFAM" id="SSF53335">
    <property type="entry name" value="S-adenosyl-L-methionine-dependent methyltransferases"/>
    <property type="match status" value="1"/>
</dbReference>
<evidence type="ECO:0000313" key="4">
    <source>
        <dbReference type="Proteomes" id="UP000053201"/>
    </source>
</evidence>
<dbReference type="PANTHER" id="PTHR43861">
    <property type="entry name" value="TRANS-ACONITATE 2-METHYLTRANSFERASE-RELATED"/>
    <property type="match status" value="1"/>
</dbReference>
<dbReference type="EMBL" id="KQ257461">
    <property type="protein sequence ID" value="KNC98113.1"/>
    <property type="molecule type" value="Genomic_DNA"/>
</dbReference>
<dbReference type="OrthoDB" id="3647at2759"/>
<dbReference type="InParanoid" id="A0A0L0HBL5"/>
<dbReference type="InterPro" id="IPR029063">
    <property type="entry name" value="SAM-dependent_MTases_sf"/>
</dbReference>
<dbReference type="RefSeq" id="XP_016606153.1">
    <property type="nucleotide sequence ID" value="XM_016754722.1"/>
</dbReference>
<evidence type="ECO:0000256" key="2">
    <source>
        <dbReference type="SAM" id="MobiDB-lite"/>
    </source>
</evidence>
<dbReference type="eggNOG" id="KOG1270">
    <property type="taxonomic scope" value="Eukaryota"/>
</dbReference>
<accession>A0A0L0HBL5</accession>
<keyword evidence="1" id="KW-0808">Transferase</keyword>
<dbReference type="Proteomes" id="UP000053201">
    <property type="component" value="Unassembled WGS sequence"/>
</dbReference>
<reference evidence="3 4" key="1">
    <citation type="submission" date="2009-08" db="EMBL/GenBank/DDBJ databases">
        <title>The Genome Sequence of Spizellomyces punctatus strain DAOM BR117.</title>
        <authorList>
            <consortium name="The Broad Institute Genome Sequencing Platform"/>
            <person name="Russ C."/>
            <person name="Cuomo C."/>
            <person name="Shea T."/>
            <person name="Young S.K."/>
            <person name="Zeng Q."/>
            <person name="Koehrsen M."/>
            <person name="Haas B."/>
            <person name="Borodovsky M."/>
            <person name="Guigo R."/>
            <person name="Alvarado L."/>
            <person name="Berlin A."/>
            <person name="Bochicchio J."/>
            <person name="Borenstein D."/>
            <person name="Chapman S."/>
            <person name="Chen Z."/>
            <person name="Engels R."/>
            <person name="Freedman E."/>
            <person name="Gellesch M."/>
            <person name="Goldberg J."/>
            <person name="Griggs A."/>
            <person name="Gujja S."/>
            <person name="Heiman D."/>
            <person name="Hepburn T."/>
            <person name="Howarth C."/>
            <person name="Jen D."/>
            <person name="Larson L."/>
            <person name="Lewis B."/>
            <person name="Mehta T."/>
            <person name="Park D."/>
            <person name="Pearson M."/>
            <person name="Roberts A."/>
            <person name="Saif S."/>
            <person name="Shenoy N."/>
            <person name="Sisk P."/>
            <person name="Stolte C."/>
            <person name="Sykes S."/>
            <person name="Thomson T."/>
            <person name="Walk T."/>
            <person name="White J."/>
            <person name="Yandava C."/>
            <person name="Burger G."/>
            <person name="Gray M.W."/>
            <person name="Holland P.W.H."/>
            <person name="King N."/>
            <person name="Lang F.B.F."/>
            <person name="Roger A.J."/>
            <person name="Ruiz-Trillo I."/>
            <person name="Lander E."/>
            <person name="Nusbaum C."/>
        </authorList>
    </citation>
    <scope>NUCLEOTIDE SEQUENCE [LARGE SCALE GENOMIC DNA]</scope>
    <source>
        <strain evidence="3 4">DAOM BR117</strain>
    </source>
</reference>
<protein>
    <submittedName>
        <fullName evidence="3">Uncharacterized protein</fullName>
    </submittedName>
</protein>
<sequence length="248" mass="27555">MSEHTGHHHSPTHMGHHHHGHHPQGCKGANLVQHDFNDKAAKWDENPLVHELANKALESIKTHVPLRDDMNVLDFGCGTGNLSFLLLPFVQHVHGVDSAEGMIEQFQKKIQQGAQTRLSCEALNLSEPYPKQLSTQYDLIVSHVAFHHIENVPGMINLLASHLKPGGYLVISDLQKTPTAEEFHSKKQADTVFHHGFDPETLGAWMKADLSTVEIHKDAYSVKKKVEDGQHAGMLNDVACLLAVGRKE</sequence>
<proteinExistence type="predicted"/>
<dbReference type="OMA" id="PFLVCEG"/>
<organism evidence="3 4">
    <name type="scientific">Spizellomyces punctatus (strain DAOM BR117)</name>
    <dbReference type="NCBI Taxonomy" id="645134"/>
    <lineage>
        <taxon>Eukaryota</taxon>
        <taxon>Fungi</taxon>
        <taxon>Fungi incertae sedis</taxon>
        <taxon>Chytridiomycota</taxon>
        <taxon>Chytridiomycota incertae sedis</taxon>
        <taxon>Chytridiomycetes</taxon>
        <taxon>Spizellomycetales</taxon>
        <taxon>Spizellomycetaceae</taxon>
        <taxon>Spizellomyces</taxon>
    </lineage>
</organism>